<evidence type="ECO:0000313" key="3">
    <source>
        <dbReference type="Proteomes" id="UP001499895"/>
    </source>
</evidence>
<keyword evidence="3" id="KW-1185">Reference proteome</keyword>
<feature type="compositionally biased region" description="Basic and acidic residues" evidence="1">
    <location>
        <begin position="27"/>
        <end position="41"/>
    </location>
</feature>
<dbReference type="Proteomes" id="UP001499895">
    <property type="component" value="Unassembled WGS sequence"/>
</dbReference>
<sequence>MLDCDGLCDPCRCQFPPARSPRPPSRAAEKRGWQRDAREQLAELSGVG</sequence>
<proteinExistence type="predicted"/>
<reference evidence="3" key="1">
    <citation type="journal article" date="2019" name="Int. J. Syst. Evol. Microbiol.">
        <title>The Global Catalogue of Microorganisms (GCM) 10K type strain sequencing project: providing services to taxonomists for standard genome sequencing and annotation.</title>
        <authorList>
            <consortium name="The Broad Institute Genomics Platform"/>
            <consortium name="The Broad Institute Genome Sequencing Center for Infectious Disease"/>
            <person name="Wu L."/>
            <person name="Ma J."/>
        </authorList>
    </citation>
    <scope>NUCLEOTIDE SEQUENCE [LARGE SCALE GENOMIC DNA]</scope>
    <source>
        <strain evidence="3">JCM 10649</strain>
    </source>
</reference>
<accession>A0ABP3JJI9</accession>
<evidence type="ECO:0000256" key="1">
    <source>
        <dbReference type="SAM" id="MobiDB-lite"/>
    </source>
</evidence>
<protein>
    <submittedName>
        <fullName evidence="2">Uncharacterized protein</fullName>
    </submittedName>
</protein>
<gene>
    <name evidence="2" type="ORF">GCM10009544_18060</name>
</gene>
<name>A0ABP3JJI9_9ACTN</name>
<evidence type="ECO:0000313" key="2">
    <source>
        <dbReference type="EMBL" id="GAA0455720.1"/>
    </source>
</evidence>
<dbReference type="EMBL" id="BAAAHB010000013">
    <property type="protein sequence ID" value="GAA0455720.1"/>
    <property type="molecule type" value="Genomic_DNA"/>
</dbReference>
<feature type="region of interest" description="Disordered" evidence="1">
    <location>
        <begin position="18"/>
        <end position="48"/>
    </location>
</feature>
<comment type="caution">
    <text evidence="2">The sequence shown here is derived from an EMBL/GenBank/DDBJ whole genome shotgun (WGS) entry which is preliminary data.</text>
</comment>
<organism evidence="2 3">
    <name type="scientific">Streptomyces stramineus</name>
    <dbReference type="NCBI Taxonomy" id="173861"/>
    <lineage>
        <taxon>Bacteria</taxon>
        <taxon>Bacillati</taxon>
        <taxon>Actinomycetota</taxon>
        <taxon>Actinomycetes</taxon>
        <taxon>Kitasatosporales</taxon>
        <taxon>Streptomycetaceae</taxon>
        <taxon>Streptomyces</taxon>
    </lineage>
</organism>